<evidence type="ECO:0000313" key="8">
    <source>
        <dbReference type="EMBL" id="WIM69432.1"/>
    </source>
</evidence>
<sequence>MSYSSHRPELHVTAESGILDAPAGVLLDGDTWHLFHQYRPTPDSPARWAHVVSEDGPFDWEVCDDAIAPVGGETGLRAGAVVASADGLGADLYFTSVTAAGTSIQLAKLSELEDLCPVSDDEFAVDTRVRRIGDVVGDLEGHIRFRSPCVVPDWESEDNREAGHDGWLMLAVTGRSGDPTPVVLTSPDGITWELVGPMTFTGEPGFDAGSVLVGPRILRLRDEVDGEIYDVLMVTIEQDGLDISGYLVGTLTGAEFEVRTSFTHVDHGHDFTRPRNTNVTADTVPAEERYHRSVLFGLLNGVGRKDVDDRHLSLAQEGWANVISLPRVITLQGGVLFQTPPAGLPEAITRTHAARSWTGLCEVPAGSELVAEVVDAAGATAARITHSGDQLRIDRSMNPHHAGDAEAVADLAEGDTDSLSIFVDGSTVEIFADGGAVAMASRVYIDGGCSGISVTTTGDAEILRAWDRAPVSSGNLPDYGEPSPDE</sequence>
<evidence type="ECO:0000259" key="7">
    <source>
        <dbReference type="Pfam" id="PF08244"/>
    </source>
</evidence>
<dbReference type="Proteomes" id="UP001238805">
    <property type="component" value="Chromosome"/>
</dbReference>
<dbReference type="SUPFAM" id="SSF75005">
    <property type="entry name" value="Arabinanase/levansucrase/invertase"/>
    <property type="match status" value="1"/>
</dbReference>
<dbReference type="Pfam" id="PF08244">
    <property type="entry name" value="Glyco_hydro_32C"/>
    <property type="match status" value="1"/>
</dbReference>
<dbReference type="InterPro" id="IPR001362">
    <property type="entry name" value="Glyco_hydro_32"/>
</dbReference>
<organism evidence="8 9">
    <name type="scientific">Corynebacterium suedekumii</name>
    <dbReference type="NCBI Taxonomy" id="3049801"/>
    <lineage>
        <taxon>Bacteria</taxon>
        <taxon>Bacillati</taxon>
        <taxon>Actinomycetota</taxon>
        <taxon>Actinomycetes</taxon>
        <taxon>Mycobacteriales</taxon>
        <taxon>Corynebacteriaceae</taxon>
        <taxon>Corynebacterium</taxon>
    </lineage>
</organism>
<dbReference type="EMBL" id="CP126970">
    <property type="protein sequence ID" value="WIM69432.1"/>
    <property type="molecule type" value="Genomic_DNA"/>
</dbReference>
<feature type="domain" description="Glycosyl hydrolase family 32 C-terminal" evidence="7">
    <location>
        <begin position="386"/>
        <end position="462"/>
    </location>
</feature>
<keyword evidence="9" id="KW-1185">Reference proteome</keyword>
<keyword evidence="4 5" id="KW-0326">Glycosidase</keyword>
<evidence type="ECO:0000256" key="4">
    <source>
        <dbReference type="ARBA" id="ARBA00023295"/>
    </source>
</evidence>
<comment type="similarity">
    <text evidence="1 5">Belongs to the glycosyl hydrolase 32 family.</text>
</comment>
<dbReference type="SUPFAM" id="SSF49899">
    <property type="entry name" value="Concanavalin A-like lectins/glucanases"/>
    <property type="match status" value="1"/>
</dbReference>
<evidence type="ECO:0000256" key="2">
    <source>
        <dbReference type="ARBA" id="ARBA00012758"/>
    </source>
</evidence>
<dbReference type="InterPro" id="IPR013189">
    <property type="entry name" value="Glyco_hydro_32_C"/>
</dbReference>
<evidence type="ECO:0000256" key="1">
    <source>
        <dbReference type="ARBA" id="ARBA00009902"/>
    </source>
</evidence>
<dbReference type="InterPro" id="IPR051214">
    <property type="entry name" value="GH32_Enzymes"/>
</dbReference>
<name>A0ABY8VJA5_9CORY</name>
<reference evidence="8 9" key="1">
    <citation type="submission" date="2023-05" db="EMBL/GenBank/DDBJ databases">
        <title>Corynebacterium suedekumii sp. nov. and Corynebacterium breve sp. nov. isolated from raw cow's milk.</title>
        <authorList>
            <person name="Baer M.K."/>
            <person name="Mehl L."/>
            <person name="Hellmuth R."/>
            <person name="Marke G."/>
            <person name="Lipski A."/>
        </authorList>
    </citation>
    <scope>NUCLEOTIDE SEQUENCE [LARGE SCALE GENOMIC DNA]</scope>
    <source>
        <strain evidence="8 9">LM112</strain>
    </source>
</reference>
<evidence type="ECO:0000256" key="5">
    <source>
        <dbReference type="RuleBase" id="RU362110"/>
    </source>
</evidence>
<evidence type="ECO:0000259" key="6">
    <source>
        <dbReference type="Pfam" id="PF00251"/>
    </source>
</evidence>
<evidence type="ECO:0000256" key="3">
    <source>
        <dbReference type="ARBA" id="ARBA00022801"/>
    </source>
</evidence>
<accession>A0ABY8VJA5</accession>
<dbReference type="InterPro" id="IPR013148">
    <property type="entry name" value="Glyco_hydro_32_N"/>
</dbReference>
<dbReference type="InterPro" id="IPR023296">
    <property type="entry name" value="Glyco_hydro_beta-prop_sf"/>
</dbReference>
<keyword evidence="3 5" id="KW-0378">Hydrolase</keyword>
<dbReference type="Gene3D" id="2.115.10.20">
    <property type="entry name" value="Glycosyl hydrolase domain, family 43"/>
    <property type="match status" value="1"/>
</dbReference>
<dbReference type="RefSeq" id="WP_284874026.1">
    <property type="nucleotide sequence ID" value="NZ_CP126970.1"/>
</dbReference>
<dbReference type="PANTHER" id="PTHR43101:SF1">
    <property type="entry name" value="BETA-FRUCTOSIDASE"/>
    <property type="match status" value="1"/>
</dbReference>
<dbReference type="Gene3D" id="2.60.120.560">
    <property type="entry name" value="Exo-inulinase, domain 1"/>
    <property type="match status" value="1"/>
</dbReference>
<protein>
    <recommendedName>
        <fullName evidence="2">beta-fructofuranosidase</fullName>
        <ecNumber evidence="2">3.2.1.26</ecNumber>
    </recommendedName>
</protein>
<dbReference type="InterPro" id="IPR013320">
    <property type="entry name" value="ConA-like_dom_sf"/>
</dbReference>
<evidence type="ECO:0000313" key="9">
    <source>
        <dbReference type="Proteomes" id="UP001238805"/>
    </source>
</evidence>
<dbReference type="EC" id="3.2.1.26" evidence="2"/>
<feature type="domain" description="Glycosyl hydrolase family 32 N-terminal" evidence="6">
    <location>
        <begin position="11"/>
        <end position="340"/>
    </location>
</feature>
<proteinExistence type="inferred from homology"/>
<dbReference type="PANTHER" id="PTHR43101">
    <property type="entry name" value="BETA-FRUCTOSIDASE"/>
    <property type="match status" value="1"/>
</dbReference>
<gene>
    <name evidence="8" type="ORF">QP029_09230</name>
</gene>
<dbReference type="Pfam" id="PF00251">
    <property type="entry name" value="Glyco_hydro_32N"/>
    <property type="match status" value="1"/>
</dbReference>
<dbReference type="SMART" id="SM00640">
    <property type="entry name" value="Glyco_32"/>
    <property type="match status" value="1"/>
</dbReference>